<dbReference type="SUPFAM" id="SSF53474">
    <property type="entry name" value="alpha/beta-Hydrolases"/>
    <property type="match status" value="1"/>
</dbReference>
<keyword evidence="9" id="KW-1185">Reference proteome</keyword>
<comment type="similarity">
    <text evidence="1">Belongs to the peptidase S28 family.</text>
</comment>
<feature type="signal peptide" evidence="7">
    <location>
        <begin position="1"/>
        <end position="22"/>
    </location>
</feature>
<dbReference type="PANTHER" id="PTHR11010">
    <property type="entry name" value="PROTEASE S28 PRO-X CARBOXYPEPTIDASE-RELATED"/>
    <property type="match status" value="1"/>
</dbReference>
<evidence type="ECO:0000256" key="5">
    <source>
        <dbReference type="ARBA" id="ARBA00023180"/>
    </source>
</evidence>
<dbReference type="Gene3D" id="3.40.50.1820">
    <property type="entry name" value="alpha/beta hydrolase"/>
    <property type="match status" value="2"/>
</dbReference>
<gene>
    <name evidence="8" type="ORF">DBV05_g10876</name>
</gene>
<dbReference type="PANTHER" id="PTHR11010:SF109">
    <property type="entry name" value="PEPTIDASE, FAMILY S28, PUTATIVE (AFU_ORTHOLOGUE AFUA_4G03790)-RELATED"/>
    <property type="match status" value="1"/>
</dbReference>
<feature type="region of interest" description="Disordered" evidence="6">
    <location>
        <begin position="371"/>
        <end position="395"/>
    </location>
</feature>
<evidence type="ECO:0000313" key="8">
    <source>
        <dbReference type="EMBL" id="KAB2570448.1"/>
    </source>
</evidence>
<accession>A0A5N5CYK5</accession>
<dbReference type="GO" id="GO:0004180">
    <property type="term" value="F:carboxypeptidase activity"/>
    <property type="evidence" value="ECO:0007669"/>
    <property type="project" value="UniProtKB-KW"/>
</dbReference>
<keyword evidence="3 7" id="KW-0732">Signal</keyword>
<dbReference type="EMBL" id="VCHE01000136">
    <property type="protein sequence ID" value="KAB2570448.1"/>
    <property type="molecule type" value="Genomic_DNA"/>
</dbReference>
<evidence type="ECO:0000313" key="9">
    <source>
        <dbReference type="Proteomes" id="UP000325902"/>
    </source>
</evidence>
<dbReference type="GO" id="GO:0070008">
    <property type="term" value="F:serine-type exopeptidase activity"/>
    <property type="evidence" value="ECO:0007669"/>
    <property type="project" value="InterPro"/>
</dbReference>
<evidence type="ECO:0000256" key="7">
    <source>
        <dbReference type="SAM" id="SignalP"/>
    </source>
</evidence>
<name>A0A5N5CYK5_9PEZI</name>
<dbReference type="InterPro" id="IPR029058">
    <property type="entry name" value="AB_hydrolase_fold"/>
</dbReference>
<keyword evidence="5" id="KW-0325">Glycoprotein</keyword>
<sequence length="567" mass="63275">MVATSGLTWSVLLLAASTVTEALNLHHIKTDNSGGQGSRGHLRDRGILPPRQLNTSDPLLDQWVSLPLDHSGEDERMFDNRYWISTSDYEGAGHPIFIYDNGEGAGYGGILEDTWFQAMVQKFGGIGISWEHRYYGESVPVRIDNETDPEDMKFLTVEQALADVAAFASNFSHPDYADIDLTPTSTPWIFVGGSYPGIRAALMRQLYPDIIFASYASSAPVEARVNMSSYYDPIWDGMHRYGYGGCVRDVQAAIHHIDDLLETEEGAAKVKKLFLGRNAEKNTNGDFARALSIIWNSWQNYGATSYIDTFCTYLETRNTTNGTTLYADADEGWAPTMGAAWVVKHWAEWPYFAPLASYDCEGNANIITAAPSANSSYSNDENDDDDSTTDDDAPACQLTQVTDDPDSISWTWQYCTQWGYLMPANVGPRQIVSKFDTLDFEMSVCRAQFPNAGDLIPEWPDVESLNALTDGWNMRPSNTFWTGGEFDPWRTLSPLADEGEDAPMPYMTQEVPECGVSTSVDEIFGYILPDAQHCYDLDDTLPAYKAQKYFTDALTKWLKCFDGGQHY</sequence>
<evidence type="ECO:0000256" key="3">
    <source>
        <dbReference type="ARBA" id="ARBA00022729"/>
    </source>
</evidence>
<dbReference type="InterPro" id="IPR008758">
    <property type="entry name" value="Peptidase_S28"/>
</dbReference>
<reference evidence="8 9" key="1">
    <citation type="journal article" date="2019" name="Sci. Rep.">
        <title>A multi-omics analysis of the grapevine pathogen Lasiodiplodia theobromae reveals that temperature affects the expression of virulence- and pathogenicity-related genes.</title>
        <authorList>
            <person name="Felix C."/>
            <person name="Meneses R."/>
            <person name="Goncalves M.F.M."/>
            <person name="Tilleman L."/>
            <person name="Duarte A.S."/>
            <person name="Jorrin-Novo J.V."/>
            <person name="Van de Peer Y."/>
            <person name="Deforce D."/>
            <person name="Van Nieuwerburgh F."/>
            <person name="Esteves A.C."/>
            <person name="Alves A."/>
        </authorList>
    </citation>
    <scope>NUCLEOTIDE SEQUENCE [LARGE SCALE GENOMIC DNA]</scope>
    <source>
        <strain evidence="8 9">LA-SOL3</strain>
    </source>
</reference>
<feature type="region of interest" description="Disordered" evidence="6">
    <location>
        <begin position="29"/>
        <end position="48"/>
    </location>
</feature>
<evidence type="ECO:0000256" key="1">
    <source>
        <dbReference type="ARBA" id="ARBA00011079"/>
    </source>
</evidence>
<dbReference type="GO" id="GO:0006508">
    <property type="term" value="P:proteolysis"/>
    <property type="evidence" value="ECO:0007669"/>
    <property type="project" value="UniProtKB-KW"/>
</dbReference>
<dbReference type="Proteomes" id="UP000325902">
    <property type="component" value="Unassembled WGS sequence"/>
</dbReference>
<dbReference type="AlphaFoldDB" id="A0A5N5CYK5"/>
<feature type="chain" id="PRO_5025045513" evidence="7">
    <location>
        <begin position="23"/>
        <end position="567"/>
    </location>
</feature>
<feature type="compositionally biased region" description="Acidic residues" evidence="6">
    <location>
        <begin position="380"/>
        <end position="393"/>
    </location>
</feature>
<evidence type="ECO:0000256" key="4">
    <source>
        <dbReference type="ARBA" id="ARBA00022801"/>
    </source>
</evidence>
<keyword evidence="8" id="KW-0121">Carboxypeptidase</keyword>
<evidence type="ECO:0000256" key="6">
    <source>
        <dbReference type="SAM" id="MobiDB-lite"/>
    </source>
</evidence>
<dbReference type="Pfam" id="PF05577">
    <property type="entry name" value="Peptidase_S28"/>
    <property type="match status" value="1"/>
</dbReference>
<keyword evidence="4" id="KW-0378">Hydrolase</keyword>
<keyword evidence="2" id="KW-0645">Protease</keyword>
<evidence type="ECO:0000256" key="2">
    <source>
        <dbReference type="ARBA" id="ARBA00022670"/>
    </source>
</evidence>
<dbReference type="GO" id="GO:0008239">
    <property type="term" value="F:dipeptidyl-peptidase activity"/>
    <property type="evidence" value="ECO:0007669"/>
    <property type="project" value="TreeGrafter"/>
</dbReference>
<dbReference type="OrthoDB" id="1735038at2759"/>
<protein>
    <submittedName>
        <fullName evidence="8">Putative extracellular serine carboxypeptidase</fullName>
    </submittedName>
</protein>
<organism evidence="8 9">
    <name type="scientific">Lasiodiplodia theobromae</name>
    <dbReference type="NCBI Taxonomy" id="45133"/>
    <lineage>
        <taxon>Eukaryota</taxon>
        <taxon>Fungi</taxon>
        <taxon>Dikarya</taxon>
        <taxon>Ascomycota</taxon>
        <taxon>Pezizomycotina</taxon>
        <taxon>Dothideomycetes</taxon>
        <taxon>Dothideomycetes incertae sedis</taxon>
        <taxon>Botryosphaeriales</taxon>
        <taxon>Botryosphaeriaceae</taxon>
        <taxon>Lasiodiplodia</taxon>
    </lineage>
</organism>
<comment type="caution">
    <text evidence="8">The sequence shown here is derived from an EMBL/GenBank/DDBJ whole genome shotgun (WGS) entry which is preliminary data.</text>
</comment>
<proteinExistence type="inferred from homology"/>